<dbReference type="InterPro" id="IPR007492">
    <property type="entry name" value="LytTR_DNA-bd_dom"/>
</dbReference>
<dbReference type="GO" id="GO:0000156">
    <property type="term" value="F:phosphorelay response regulator activity"/>
    <property type="evidence" value="ECO:0007669"/>
    <property type="project" value="InterPro"/>
</dbReference>
<dbReference type="RefSeq" id="WP_046823861.1">
    <property type="nucleotide sequence ID" value="NZ_LBBT01000284.1"/>
</dbReference>
<dbReference type="Pfam" id="PF04397">
    <property type="entry name" value="LytTR"/>
    <property type="match status" value="1"/>
</dbReference>
<dbReference type="EMBL" id="LBBT01000284">
    <property type="protein sequence ID" value="KKY00405.1"/>
    <property type="molecule type" value="Genomic_DNA"/>
</dbReference>
<feature type="domain" description="HTH LytTR-type" evidence="1">
    <location>
        <begin position="58"/>
        <end position="150"/>
    </location>
</feature>
<keyword evidence="3" id="KW-1185">Reference proteome</keyword>
<reference evidence="2 3" key="1">
    <citation type="submission" date="2015-04" db="EMBL/GenBank/DDBJ databases">
        <title>Microcin producing Clostridium sp. JC272T.</title>
        <authorList>
            <person name="Jyothsna T."/>
            <person name="Sasikala C."/>
            <person name="Ramana C."/>
        </authorList>
    </citation>
    <scope>NUCLEOTIDE SEQUENCE [LARGE SCALE GENOMIC DNA]</scope>
    <source>
        <strain evidence="2 3">JC272</strain>
    </source>
</reference>
<dbReference type="AlphaFoldDB" id="A0A0M3DCM1"/>
<evidence type="ECO:0000313" key="2">
    <source>
        <dbReference type="EMBL" id="KKY00405.1"/>
    </source>
</evidence>
<dbReference type="InterPro" id="IPR046947">
    <property type="entry name" value="LytR-like"/>
</dbReference>
<dbReference type="PANTHER" id="PTHR37299">
    <property type="entry name" value="TRANSCRIPTIONAL REGULATOR-RELATED"/>
    <property type="match status" value="1"/>
</dbReference>
<dbReference type="SMART" id="SM00850">
    <property type="entry name" value="LytTR"/>
    <property type="match status" value="1"/>
</dbReference>
<dbReference type="GO" id="GO:0003677">
    <property type="term" value="F:DNA binding"/>
    <property type="evidence" value="ECO:0007669"/>
    <property type="project" value="InterPro"/>
</dbReference>
<name>A0A0M3DCM1_9FIRM</name>
<gene>
    <name evidence="2" type="ORF">VN21_14315</name>
</gene>
<dbReference type="PROSITE" id="PS50930">
    <property type="entry name" value="HTH_LYTTR"/>
    <property type="match status" value="1"/>
</dbReference>
<comment type="caution">
    <text evidence="2">The sequence shown here is derived from an EMBL/GenBank/DDBJ whole genome shotgun (WGS) entry which is preliminary data.</text>
</comment>
<evidence type="ECO:0000259" key="1">
    <source>
        <dbReference type="PROSITE" id="PS50930"/>
    </source>
</evidence>
<evidence type="ECO:0000313" key="3">
    <source>
        <dbReference type="Proteomes" id="UP000034407"/>
    </source>
</evidence>
<proteinExistence type="predicted"/>
<dbReference type="OrthoDB" id="9808614at2"/>
<dbReference type="Gene3D" id="2.40.50.1020">
    <property type="entry name" value="LytTr DNA-binding domain"/>
    <property type="match status" value="1"/>
</dbReference>
<accession>A0A0M3DCM1</accession>
<organism evidence="2 3">
    <name type="scientific">Paraclostridium benzoelyticum</name>
    <dbReference type="NCBI Taxonomy" id="1629550"/>
    <lineage>
        <taxon>Bacteria</taxon>
        <taxon>Bacillati</taxon>
        <taxon>Bacillota</taxon>
        <taxon>Clostridia</taxon>
        <taxon>Peptostreptococcales</taxon>
        <taxon>Peptostreptococcaceae</taxon>
        <taxon>Paraclostridium</taxon>
    </lineage>
</organism>
<dbReference type="Proteomes" id="UP000034407">
    <property type="component" value="Unassembled WGS sequence"/>
</dbReference>
<protein>
    <recommendedName>
        <fullName evidence="1">HTH LytTR-type domain-containing protein</fullName>
    </recommendedName>
</protein>
<sequence length="154" mass="18516">MKINHIKDNLINETNVNVITNDDNENDYIYIKELLTVHNSSIIGKDLDTNKEIKVKDKDIIYFETYGRDVCFTTIENKLLIIKISMKRLEEILSRRNYFIKVNKNTIINVKHIEEISYHSNMRFQVILSNQYKQVVNRSYFRDFKKSIEEEYNQ</sequence>
<dbReference type="PATRIC" id="fig|1629550.3.peg.2334"/>
<dbReference type="PANTHER" id="PTHR37299:SF1">
    <property type="entry name" value="STAGE 0 SPORULATION PROTEIN A HOMOLOG"/>
    <property type="match status" value="1"/>
</dbReference>